<protein>
    <submittedName>
        <fullName evidence="14">Dihydroorotate dehydrogenase, electron transfer subunit</fullName>
    </submittedName>
</protein>
<dbReference type="InterPro" id="IPR008333">
    <property type="entry name" value="Cbr1-like_FAD-bd_dom"/>
</dbReference>
<sequence length="255" mass="27691">MTVSENCAVISNKMVSIDGNLITFYSEKIANSTLPGQFVEVSCSNGGMLLRRPFSVYDKNAKSLSLFVKSVGKGTRWLSGLREGEQINIIGPLGKGFSIDKGSRSLLIGGGCGVASLRLLSKAIVEAGGECDAIFGFRKREEIPRTIVEDFSRTAGHLTITVDSGDYPVRGNVKDRLAEIELDRYGRYYCCGPTVMLKALVPLLSSRATEVSLEARMACGLGVCYGCTINTDRGGKRVCYDGPVFTMREVDWNDL</sequence>
<feature type="binding site" evidence="12">
    <location>
        <position position="219"/>
    </location>
    <ligand>
        <name>[2Fe-2S] cluster</name>
        <dbReference type="ChEBI" id="CHEBI:190135"/>
    </ligand>
</feature>
<evidence type="ECO:0000256" key="6">
    <source>
        <dbReference type="ARBA" id="ARBA00022827"/>
    </source>
</evidence>
<feature type="binding site" evidence="12">
    <location>
        <position position="224"/>
    </location>
    <ligand>
        <name>[2Fe-2S] cluster</name>
        <dbReference type="ChEBI" id="CHEBI:190135"/>
    </ligand>
</feature>
<dbReference type="Gene3D" id="2.10.240.10">
    <property type="entry name" value="Dihydroorotate dehydrogenase, electron transfer subunit"/>
    <property type="match status" value="1"/>
</dbReference>
<evidence type="ECO:0000313" key="15">
    <source>
        <dbReference type="Proteomes" id="UP000250796"/>
    </source>
</evidence>
<dbReference type="PROSITE" id="PS51384">
    <property type="entry name" value="FAD_FR"/>
    <property type="match status" value="1"/>
</dbReference>
<evidence type="ECO:0000256" key="5">
    <source>
        <dbReference type="ARBA" id="ARBA00022723"/>
    </source>
</evidence>
<evidence type="ECO:0000256" key="1">
    <source>
        <dbReference type="ARBA" id="ARBA00006422"/>
    </source>
</evidence>
<evidence type="ECO:0000256" key="9">
    <source>
        <dbReference type="ARBA" id="ARBA00023014"/>
    </source>
</evidence>
<dbReference type="PIRSF" id="PIRSF006816">
    <property type="entry name" value="Cyc3_hyd_g"/>
    <property type="match status" value="1"/>
</dbReference>
<evidence type="ECO:0000256" key="3">
    <source>
        <dbReference type="ARBA" id="ARBA00022630"/>
    </source>
</evidence>
<dbReference type="GO" id="GO:0050660">
    <property type="term" value="F:flavin adenine dinucleotide binding"/>
    <property type="evidence" value="ECO:0007669"/>
    <property type="project" value="InterPro"/>
</dbReference>
<feature type="binding site" evidence="11">
    <location>
        <begin position="52"/>
        <end position="55"/>
    </location>
    <ligand>
        <name>FAD</name>
        <dbReference type="ChEBI" id="CHEBI:57692"/>
    </ligand>
</feature>
<dbReference type="RefSeq" id="WP_169700696.1">
    <property type="nucleotide sequence ID" value="NZ_LS974202.1"/>
</dbReference>
<evidence type="ECO:0000313" key="14">
    <source>
        <dbReference type="EMBL" id="SSC14266.1"/>
    </source>
</evidence>
<evidence type="ECO:0000256" key="7">
    <source>
        <dbReference type="ARBA" id="ARBA00022982"/>
    </source>
</evidence>
<keyword evidence="15" id="KW-1185">Reference proteome</keyword>
<feature type="binding site" evidence="12">
    <location>
        <position position="227"/>
    </location>
    <ligand>
        <name>[2Fe-2S] cluster</name>
        <dbReference type="ChEBI" id="CHEBI:190135"/>
    </ligand>
</feature>
<dbReference type="InterPro" id="IPR017938">
    <property type="entry name" value="Riboflavin_synthase-like_b-brl"/>
</dbReference>
<dbReference type="Proteomes" id="UP000250796">
    <property type="component" value="Chromosome MESINF"/>
</dbReference>
<keyword evidence="9 12" id="KW-0411">Iron-sulfur</keyword>
<keyword evidence="4 12" id="KW-0001">2Fe-2S</keyword>
<dbReference type="InterPro" id="IPR019480">
    <property type="entry name" value="Dihydroorotate_DH_Fe-S-bd"/>
</dbReference>
<dbReference type="EMBL" id="LS974202">
    <property type="protein sequence ID" value="SSC14266.1"/>
    <property type="molecule type" value="Genomic_DNA"/>
</dbReference>
<evidence type="ECO:0000256" key="4">
    <source>
        <dbReference type="ARBA" id="ARBA00022714"/>
    </source>
</evidence>
<keyword evidence="6 11" id="KW-0274">FAD</keyword>
<dbReference type="GO" id="GO:0016491">
    <property type="term" value="F:oxidoreductase activity"/>
    <property type="evidence" value="ECO:0007669"/>
    <property type="project" value="InterPro"/>
</dbReference>
<dbReference type="SUPFAM" id="SSF63380">
    <property type="entry name" value="Riboflavin synthase domain-like"/>
    <property type="match status" value="1"/>
</dbReference>
<feature type="binding site" evidence="11">
    <location>
        <begin position="74"/>
        <end position="75"/>
    </location>
    <ligand>
        <name>FAD</name>
        <dbReference type="ChEBI" id="CHEBI:57692"/>
    </ligand>
</feature>
<name>A0A7Z7LHW0_9BACT</name>
<dbReference type="KEGG" id="minf:MESINF_2826"/>
<dbReference type="InterPro" id="IPR037117">
    <property type="entry name" value="Dihydroorotate_DH_ele_sf"/>
</dbReference>
<evidence type="ECO:0000259" key="13">
    <source>
        <dbReference type="PROSITE" id="PS51384"/>
    </source>
</evidence>
<dbReference type="InterPro" id="IPR039261">
    <property type="entry name" value="FNR_nucleotide-bd"/>
</dbReference>
<reference evidence="14 15" key="1">
    <citation type="submission" date="2017-01" db="EMBL/GenBank/DDBJ databases">
        <authorList>
            <person name="Erauso G."/>
        </authorList>
    </citation>
    <scope>NUCLEOTIDE SEQUENCE [LARGE SCALE GENOMIC DNA]</scope>
    <source>
        <strain evidence="14">MESINF1</strain>
    </source>
</reference>
<dbReference type="SUPFAM" id="SSF52343">
    <property type="entry name" value="Ferredoxin reductase-like, C-terminal NADP-linked domain"/>
    <property type="match status" value="1"/>
</dbReference>
<comment type="cofactor">
    <cofactor evidence="11">
        <name>FAD</name>
        <dbReference type="ChEBI" id="CHEBI:57692"/>
    </cofactor>
    <text evidence="11">Binds 1 FAD per subunit.</text>
</comment>
<dbReference type="PANTHER" id="PTHR43513">
    <property type="entry name" value="DIHYDROOROTATE DEHYDROGENASE B (NAD(+)), ELECTRON TRANSFER SUBUNIT"/>
    <property type="match status" value="1"/>
</dbReference>
<feature type="binding site" evidence="12">
    <location>
        <position position="239"/>
    </location>
    <ligand>
        <name>[2Fe-2S] cluster</name>
        <dbReference type="ChEBI" id="CHEBI:190135"/>
    </ligand>
</feature>
<evidence type="ECO:0000256" key="2">
    <source>
        <dbReference type="ARBA" id="ARBA00022448"/>
    </source>
</evidence>
<dbReference type="Pfam" id="PF00970">
    <property type="entry name" value="FAD_binding_6"/>
    <property type="match status" value="1"/>
</dbReference>
<gene>
    <name evidence="14" type="primary">pyrK</name>
    <name evidence="14" type="ORF">MESINF_2826</name>
</gene>
<keyword evidence="3 11" id="KW-0285">Flavoprotein</keyword>
<evidence type="ECO:0000256" key="10">
    <source>
        <dbReference type="ARBA" id="ARBA00034078"/>
    </source>
</evidence>
<keyword evidence="2" id="KW-0813">Transport</keyword>
<dbReference type="Gene3D" id="2.40.30.10">
    <property type="entry name" value="Translation factors"/>
    <property type="match status" value="1"/>
</dbReference>
<accession>A0A7Z7LHW0</accession>
<evidence type="ECO:0000256" key="12">
    <source>
        <dbReference type="PIRSR" id="PIRSR006816-2"/>
    </source>
</evidence>
<dbReference type="AlphaFoldDB" id="A0A7Z7LHW0"/>
<evidence type="ECO:0000256" key="8">
    <source>
        <dbReference type="ARBA" id="ARBA00023004"/>
    </source>
</evidence>
<dbReference type="InterPro" id="IPR012165">
    <property type="entry name" value="Cyt_c3_hydrogenase_gsu"/>
</dbReference>
<dbReference type="InterPro" id="IPR017927">
    <property type="entry name" value="FAD-bd_FR_type"/>
</dbReference>
<dbReference type="Gene3D" id="3.40.50.80">
    <property type="entry name" value="Nucleotide-binding domain of ferredoxin-NADP reductase (FNR) module"/>
    <property type="match status" value="1"/>
</dbReference>
<comment type="similarity">
    <text evidence="1">Belongs to the PyrK family.</text>
</comment>
<dbReference type="GO" id="GO:0006221">
    <property type="term" value="P:pyrimidine nucleotide biosynthetic process"/>
    <property type="evidence" value="ECO:0007669"/>
    <property type="project" value="InterPro"/>
</dbReference>
<dbReference type="CDD" id="cd06218">
    <property type="entry name" value="DHOD_e_trans"/>
    <property type="match status" value="1"/>
</dbReference>
<feature type="domain" description="FAD-binding FR-type" evidence="13">
    <location>
        <begin position="1"/>
        <end position="99"/>
    </location>
</feature>
<dbReference type="Pfam" id="PF10418">
    <property type="entry name" value="DHODB_Fe-S_bind"/>
    <property type="match status" value="1"/>
</dbReference>
<organism evidence="14 15">
    <name type="scientific">Mesotoga infera</name>
    <dbReference type="NCBI Taxonomy" id="1236046"/>
    <lineage>
        <taxon>Bacteria</taxon>
        <taxon>Thermotogati</taxon>
        <taxon>Thermotogota</taxon>
        <taxon>Thermotogae</taxon>
        <taxon>Kosmotogales</taxon>
        <taxon>Kosmotogaceae</taxon>
        <taxon>Mesotoga</taxon>
    </lineage>
</organism>
<comment type="cofactor">
    <cofactor evidence="12">
        <name>[2Fe-2S] cluster</name>
        <dbReference type="ChEBI" id="CHEBI:190135"/>
    </cofactor>
    <text evidence="12">Binds 1 [2Fe-2S] cluster per subunit.</text>
</comment>
<dbReference type="GO" id="GO:0051537">
    <property type="term" value="F:2 iron, 2 sulfur cluster binding"/>
    <property type="evidence" value="ECO:0007669"/>
    <property type="project" value="UniProtKB-KW"/>
</dbReference>
<keyword evidence="7" id="KW-0249">Electron transport</keyword>
<keyword evidence="5 12" id="KW-0479">Metal-binding</keyword>
<dbReference type="InterPro" id="IPR050353">
    <property type="entry name" value="PyrK_electron_transfer"/>
</dbReference>
<comment type="cofactor">
    <cofactor evidence="10">
        <name>[2Fe-2S] cluster</name>
        <dbReference type="ChEBI" id="CHEBI:190135"/>
    </cofactor>
</comment>
<dbReference type="GO" id="GO:0046872">
    <property type="term" value="F:metal ion binding"/>
    <property type="evidence" value="ECO:0007669"/>
    <property type="project" value="UniProtKB-KW"/>
</dbReference>
<evidence type="ECO:0000256" key="11">
    <source>
        <dbReference type="PIRSR" id="PIRSR006816-1"/>
    </source>
</evidence>
<dbReference type="PANTHER" id="PTHR43513:SF3">
    <property type="entry name" value="DIHYDROOROTATE DEHYDROGENASE B (NAD(+)), ELECTRON TRANSFER SUBUNIT-RELATED"/>
    <property type="match status" value="1"/>
</dbReference>
<proteinExistence type="inferred from homology"/>
<keyword evidence="8 12" id="KW-0408">Iron</keyword>